<comment type="caution">
    <text evidence="1">The sequence shown here is derived from an EMBL/GenBank/DDBJ whole genome shotgun (WGS) entry which is preliminary data.</text>
</comment>
<dbReference type="Gene3D" id="1.25.40.10">
    <property type="entry name" value="Tetratricopeptide repeat domain"/>
    <property type="match status" value="1"/>
</dbReference>
<reference evidence="1 2" key="1">
    <citation type="journal article" date="2016" name="Nat. Commun.">
        <title>Thousands of microbial genomes shed light on interconnected biogeochemical processes in an aquifer system.</title>
        <authorList>
            <person name="Anantharaman K."/>
            <person name="Brown C.T."/>
            <person name="Hug L.A."/>
            <person name="Sharon I."/>
            <person name="Castelle C.J."/>
            <person name="Probst A.J."/>
            <person name="Thomas B.C."/>
            <person name="Singh A."/>
            <person name="Wilkins M.J."/>
            <person name="Karaoz U."/>
            <person name="Brodie E.L."/>
            <person name="Williams K.H."/>
            <person name="Hubbard S.S."/>
            <person name="Banfield J.F."/>
        </authorList>
    </citation>
    <scope>NUCLEOTIDE SEQUENCE [LARGE SCALE GENOMIC DNA]</scope>
</reference>
<dbReference type="Proteomes" id="UP000178873">
    <property type="component" value="Unassembled WGS sequence"/>
</dbReference>
<evidence type="ECO:0000313" key="2">
    <source>
        <dbReference type="Proteomes" id="UP000178873"/>
    </source>
</evidence>
<name>A0A1G2M141_9BACT</name>
<accession>A0A1G2M141</accession>
<dbReference type="SUPFAM" id="SSF48452">
    <property type="entry name" value="TPR-like"/>
    <property type="match status" value="1"/>
</dbReference>
<evidence type="ECO:0000313" key="1">
    <source>
        <dbReference type="EMBL" id="OHA17610.1"/>
    </source>
</evidence>
<protein>
    <submittedName>
        <fullName evidence="1">Uncharacterized protein</fullName>
    </submittedName>
</protein>
<proteinExistence type="predicted"/>
<dbReference type="STRING" id="1802301.A2664_03240"/>
<sequence length="238" mass="26642">MKLAQRVISAESWQGNYWGPNGVIALNRQQFKKLCGQGKTREALASLSSTYYSASGSAFARMRLASIFGKPVWTLEALWCLWRAVRLSDALGREAGTQGMTADQLDVRARILFKWGSRFSRKRVDDAFFITTTALKRNINRDTEVLLLMGLGEIQEARQQYKESFHAYRKGSGLVERGVSASTAVRFYRSLGAHYRRLKRPDPATIAENRALEIAQKDGGMGDQILKLQSEIAGAICK</sequence>
<dbReference type="EMBL" id="MHRF01000013">
    <property type="protein sequence ID" value="OHA17610.1"/>
    <property type="molecule type" value="Genomic_DNA"/>
</dbReference>
<dbReference type="AlphaFoldDB" id="A0A1G2M141"/>
<gene>
    <name evidence="1" type="ORF">A2664_03240</name>
</gene>
<dbReference type="InterPro" id="IPR011990">
    <property type="entry name" value="TPR-like_helical_dom_sf"/>
</dbReference>
<organism evidence="1 2">
    <name type="scientific">Candidatus Taylorbacteria bacterium RIFCSPHIGHO2_01_FULL_46_22b</name>
    <dbReference type="NCBI Taxonomy" id="1802301"/>
    <lineage>
        <taxon>Bacteria</taxon>
        <taxon>Candidatus Tayloriibacteriota</taxon>
    </lineage>
</organism>